<evidence type="ECO:0000259" key="2">
    <source>
        <dbReference type="Pfam" id="PF01757"/>
    </source>
</evidence>
<evidence type="ECO:0000313" key="4">
    <source>
        <dbReference type="Proteomes" id="UP000704068"/>
    </source>
</evidence>
<keyword evidence="1" id="KW-1133">Transmembrane helix</keyword>
<dbReference type="EMBL" id="JABZGR010000021">
    <property type="protein sequence ID" value="MBF0970756.1"/>
    <property type="molecule type" value="Genomic_DNA"/>
</dbReference>
<dbReference type="Pfam" id="PF01757">
    <property type="entry name" value="Acyl_transf_3"/>
    <property type="match status" value="1"/>
</dbReference>
<comment type="caution">
    <text evidence="3">The sequence shown here is derived from an EMBL/GenBank/DDBJ whole genome shotgun (WGS) entry which is preliminary data.</text>
</comment>
<proteinExistence type="predicted"/>
<dbReference type="InterPro" id="IPR052734">
    <property type="entry name" value="Nod_factor_acetyltransferase"/>
</dbReference>
<dbReference type="PANTHER" id="PTHR37312">
    <property type="entry name" value="MEMBRANE-BOUND ACYLTRANSFERASE YKRP-RELATED"/>
    <property type="match status" value="1"/>
</dbReference>
<name>A0A929RYS0_9BACT</name>
<dbReference type="InterPro" id="IPR002656">
    <property type="entry name" value="Acyl_transf_3_dom"/>
</dbReference>
<dbReference type="Proteomes" id="UP000704068">
    <property type="component" value="Unassembled WGS sequence"/>
</dbReference>
<reference evidence="3" key="1">
    <citation type="submission" date="2020-04" db="EMBL/GenBank/DDBJ databases">
        <title>Deep metagenomics examines the oral microbiome during advanced dental caries in children, revealing novel taxa and co-occurrences with host molecules.</title>
        <authorList>
            <person name="Baker J.L."/>
            <person name="Morton J.T."/>
            <person name="Dinis M."/>
            <person name="Alvarez R."/>
            <person name="Tran N.C."/>
            <person name="Knight R."/>
            <person name="Edlund A."/>
        </authorList>
    </citation>
    <scope>NUCLEOTIDE SEQUENCE</scope>
    <source>
        <strain evidence="3">JCVI_34_bin.1</strain>
    </source>
</reference>
<keyword evidence="1" id="KW-0812">Transmembrane</keyword>
<feature type="transmembrane region" description="Helical" evidence="1">
    <location>
        <begin position="55"/>
        <end position="73"/>
    </location>
</feature>
<gene>
    <name evidence="3" type="ORF">HXK21_06915</name>
</gene>
<protein>
    <submittedName>
        <fullName evidence="3">Acyltransferase family protein</fullName>
    </submittedName>
</protein>
<evidence type="ECO:0000256" key="1">
    <source>
        <dbReference type="SAM" id="Phobius"/>
    </source>
</evidence>
<organism evidence="3 4">
    <name type="scientific">Alloprevotella tannerae</name>
    <dbReference type="NCBI Taxonomy" id="76122"/>
    <lineage>
        <taxon>Bacteria</taxon>
        <taxon>Pseudomonadati</taxon>
        <taxon>Bacteroidota</taxon>
        <taxon>Bacteroidia</taxon>
        <taxon>Bacteroidales</taxon>
        <taxon>Prevotellaceae</taxon>
        <taxon>Alloprevotella</taxon>
    </lineage>
</organism>
<feature type="transmembrane region" description="Helical" evidence="1">
    <location>
        <begin position="89"/>
        <end position="109"/>
    </location>
</feature>
<feature type="transmembrane region" description="Helical" evidence="1">
    <location>
        <begin position="199"/>
        <end position="219"/>
    </location>
</feature>
<feature type="transmembrane region" description="Helical" evidence="1">
    <location>
        <begin position="130"/>
        <end position="149"/>
    </location>
</feature>
<sequence>MSITTPCRPAVLRQKQVGGSAKRVDELDFLKAVFILLMVAFHLVYIGNKYPYAKAVVYTFHMPGFLLISGYLANTQKTVRKFLRGMGRLLLPYLIMEGAYIILAAFLPIREHIDSLTVGTFLQHLWLKPLGPYWYLHTLVICSVMYFAIMRLPLLANWMKWTFVLFAYGALAFGLHLISFTHACYFAGGIAIRLLHKDFISFFRFGFWGFIPFTALLFWPDQLHSGTFVGVLIVYCVICGLLGLYPYFKTNGRLLFIGRNTLVILLFSPVFTLLVKPLVPFLAFDPTGMLFLLIAVSLAVGGSLVIARVMEKTHTAVCLFGQSKILH</sequence>
<evidence type="ECO:0000313" key="3">
    <source>
        <dbReference type="EMBL" id="MBF0970756.1"/>
    </source>
</evidence>
<dbReference type="PANTHER" id="PTHR37312:SF1">
    <property type="entry name" value="MEMBRANE-BOUND ACYLTRANSFERASE YKRP-RELATED"/>
    <property type="match status" value="1"/>
</dbReference>
<dbReference type="GO" id="GO:0016747">
    <property type="term" value="F:acyltransferase activity, transferring groups other than amino-acyl groups"/>
    <property type="evidence" value="ECO:0007669"/>
    <property type="project" value="InterPro"/>
</dbReference>
<accession>A0A929RYS0</accession>
<feature type="transmembrane region" description="Helical" evidence="1">
    <location>
        <begin position="225"/>
        <end position="248"/>
    </location>
</feature>
<feature type="transmembrane region" description="Helical" evidence="1">
    <location>
        <begin position="260"/>
        <end position="283"/>
    </location>
</feature>
<feature type="transmembrane region" description="Helical" evidence="1">
    <location>
        <begin position="289"/>
        <end position="307"/>
    </location>
</feature>
<keyword evidence="3" id="KW-0012">Acyltransferase</keyword>
<dbReference type="RefSeq" id="WP_303764397.1">
    <property type="nucleotide sequence ID" value="NZ_JABZGR010000021.1"/>
</dbReference>
<feature type="domain" description="Acyltransferase 3" evidence="2">
    <location>
        <begin position="25"/>
        <end position="307"/>
    </location>
</feature>
<dbReference type="AlphaFoldDB" id="A0A929RYS0"/>
<feature type="transmembrane region" description="Helical" evidence="1">
    <location>
        <begin position="161"/>
        <end position="187"/>
    </location>
</feature>
<feature type="transmembrane region" description="Helical" evidence="1">
    <location>
        <begin position="29"/>
        <end position="48"/>
    </location>
</feature>
<keyword evidence="1" id="KW-0472">Membrane</keyword>
<keyword evidence="3" id="KW-0808">Transferase</keyword>